<evidence type="ECO:0000256" key="1">
    <source>
        <dbReference type="SAM" id="Phobius"/>
    </source>
</evidence>
<organism evidence="2">
    <name type="scientific">marine metagenome</name>
    <dbReference type="NCBI Taxonomy" id="408172"/>
    <lineage>
        <taxon>unclassified sequences</taxon>
        <taxon>metagenomes</taxon>
        <taxon>ecological metagenomes</taxon>
    </lineage>
</organism>
<keyword evidence="1" id="KW-0472">Membrane</keyword>
<gene>
    <name evidence="2" type="ORF">METZ01_LOCUS192529</name>
</gene>
<protein>
    <submittedName>
        <fullName evidence="2">Uncharacterized protein</fullName>
    </submittedName>
</protein>
<keyword evidence="1" id="KW-0812">Transmembrane</keyword>
<proteinExistence type="predicted"/>
<dbReference type="AlphaFoldDB" id="A0A382DN82"/>
<feature type="non-terminal residue" evidence="2">
    <location>
        <position position="1"/>
    </location>
</feature>
<name>A0A382DN82_9ZZZZ</name>
<dbReference type="EMBL" id="UINC01040176">
    <property type="protein sequence ID" value="SVB39675.1"/>
    <property type="molecule type" value="Genomic_DNA"/>
</dbReference>
<sequence length="75" mass="7595">VGQLNVGGAVLFFVGAGLCCLLFSVACFGGGGASRELASASVAAVPLNFSTAAAATVIGSRSVEHFLKLPEEFWF</sequence>
<keyword evidence="1" id="KW-1133">Transmembrane helix</keyword>
<evidence type="ECO:0000313" key="2">
    <source>
        <dbReference type="EMBL" id="SVB39675.1"/>
    </source>
</evidence>
<accession>A0A382DN82</accession>
<feature type="transmembrane region" description="Helical" evidence="1">
    <location>
        <begin position="6"/>
        <end position="28"/>
    </location>
</feature>
<reference evidence="2" key="1">
    <citation type="submission" date="2018-05" db="EMBL/GenBank/DDBJ databases">
        <authorList>
            <person name="Lanie J.A."/>
            <person name="Ng W.-L."/>
            <person name="Kazmierczak K.M."/>
            <person name="Andrzejewski T.M."/>
            <person name="Davidsen T.M."/>
            <person name="Wayne K.J."/>
            <person name="Tettelin H."/>
            <person name="Glass J.I."/>
            <person name="Rusch D."/>
            <person name="Podicherti R."/>
            <person name="Tsui H.-C.T."/>
            <person name="Winkler M.E."/>
        </authorList>
    </citation>
    <scope>NUCLEOTIDE SEQUENCE</scope>
</reference>